<reference evidence="1" key="1">
    <citation type="submission" date="2014-11" db="EMBL/GenBank/DDBJ databases">
        <authorList>
            <person name="Amaro Gonzalez C."/>
        </authorList>
    </citation>
    <scope>NUCLEOTIDE SEQUENCE</scope>
</reference>
<accession>A0A0E9SM90</accession>
<reference evidence="1" key="2">
    <citation type="journal article" date="2015" name="Fish Shellfish Immunol.">
        <title>Early steps in the European eel (Anguilla anguilla)-Vibrio vulnificus interaction in the gills: Role of the RtxA13 toxin.</title>
        <authorList>
            <person name="Callol A."/>
            <person name="Pajuelo D."/>
            <person name="Ebbesson L."/>
            <person name="Teles M."/>
            <person name="MacKenzie S."/>
            <person name="Amaro C."/>
        </authorList>
    </citation>
    <scope>NUCLEOTIDE SEQUENCE</scope>
</reference>
<sequence length="36" mass="4229">MSSLGFYPMRISGTRQFSKSEQRPTVYFPPKLHIQI</sequence>
<evidence type="ECO:0000313" key="1">
    <source>
        <dbReference type="EMBL" id="JAH42431.1"/>
    </source>
</evidence>
<dbReference type="EMBL" id="GBXM01066146">
    <property type="protein sequence ID" value="JAH42431.1"/>
    <property type="molecule type" value="Transcribed_RNA"/>
</dbReference>
<dbReference type="AlphaFoldDB" id="A0A0E9SM90"/>
<proteinExistence type="predicted"/>
<protein>
    <submittedName>
        <fullName evidence="1">Uncharacterized protein</fullName>
    </submittedName>
</protein>
<organism evidence="1">
    <name type="scientific">Anguilla anguilla</name>
    <name type="common">European freshwater eel</name>
    <name type="synonym">Muraena anguilla</name>
    <dbReference type="NCBI Taxonomy" id="7936"/>
    <lineage>
        <taxon>Eukaryota</taxon>
        <taxon>Metazoa</taxon>
        <taxon>Chordata</taxon>
        <taxon>Craniata</taxon>
        <taxon>Vertebrata</taxon>
        <taxon>Euteleostomi</taxon>
        <taxon>Actinopterygii</taxon>
        <taxon>Neopterygii</taxon>
        <taxon>Teleostei</taxon>
        <taxon>Anguilliformes</taxon>
        <taxon>Anguillidae</taxon>
        <taxon>Anguilla</taxon>
    </lineage>
</organism>
<name>A0A0E9SM90_ANGAN</name>